<feature type="region of interest" description="Disordered" evidence="1">
    <location>
        <begin position="251"/>
        <end position="278"/>
    </location>
</feature>
<feature type="region of interest" description="Disordered" evidence="1">
    <location>
        <begin position="52"/>
        <end position="71"/>
    </location>
</feature>
<dbReference type="AlphaFoldDB" id="A0AAD6UZW6"/>
<comment type="caution">
    <text evidence="2">The sequence shown here is derived from an EMBL/GenBank/DDBJ whole genome shotgun (WGS) entry which is preliminary data.</text>
</comment>
<keyword evidence="3" id="KW-1185">Reference proteome</keyword>
<dbReference type="Proteomes" id="UP001219525">
    <property type="component" value="Unassembled WGS sequence"/>
</dbReference>
<gene>
    <name evidence="2" type="ORF">GGX14DRAFT_573206</name>
</gene>
<feature type="region of interest" description="Disordered" evidence="1">
    <location>
        <begin position="179"/>
        <end position="214"/>
    </location>
</feature>
<evidence type="ECO:0000313" key="3">
    <source>
        <dbReference type="Proteomes" id="UP001219525"/>
    </source>
</evidence>
<organism evidence="2 3">
    <name type="scientific">Mycena pura</name>
    <dbReference type="NCBI Taxonomy" id="153505"/>
    <lineage>
        <taxon>Eukaryota</taxon>
        <taxon>Fungi</taxon>
        <taxon>Dikarya</taxon>
        <taxon>Basidiomycota</taxon>
        <taxon>Agaricomycotina</taxon>
        <taxon>Agaricomycetes</taxon>
        <taxon>Agaricomycetidae</taxon>
        <taxon>Agaricales</taxon>
        <taxon>Marasmiineae</taxon>
        <taxon>Mycenaceae</taxon>
        <taxon>Mycena</taxon>
    </lineage>
</organism>
<accession>A0AAD6UZW6</accession>
<name>A0AAD6UZW6_9AGAR</name>
<protein>
    <submittedName>
        <fullName evidence="2">Uncharacterized protein</fullName>
    </submittedName>
</protein>
<dbReference type="EMBL" id="JARJCW010000071">
    <property type="protein sequence ID" value="KAJ7198762.1"/>
    <property type="molecule type" value="Genomic_DNA"/>
</dbReference>
<proteinExistence type="predicted"/>
<reference evidence="2" key="1">
    <citation type="submission" date="2023-03" db="EMBL/GenBank/DDBJ databases">
        <title>Massive genome expansion in bonnet fungi (Mycena s.s.) driven by repeated elements and novel gene families across ecological guilds.</title>
        <authorList>
            <consortium name="Lawrence Berkeley National Laboratory"/>
            <person name="Harder C.B."/>
            <person name="Miyauchi S."/>
            <person name="Viragh M."/>
            <person name="Kuo A."/>
            <person name="Thoen E."/>
            <person name="Andreopoulos B."/>
            <person name="Lu D."/>
            <person name="Skrede I."/>
            <person name="Drula E."/>
            <person name="Henrissat B."/>
            <person name="Morin E."/>
            <person name="Kohler A."/>
            <person name="Barry K."/>
            <person name="LaButti K."/>
            <person name="Morin E."/>
            <person name="Salamov A."/>
            <person name="Lipzen A."/>
            <person name="Mereny Z."/>
            <person name="Hegedus B."/>
            <person name="Baldrian P."/>
            <person name="Stursova M."/>
            <person name="Weitz H."/>
            <person name="Taylor A."/>
            <person name="Grigoriev I.V."/>
            <person name="Nagy L.G."/>
            <person name="Martin F."/>
            <person name="Kauserud H."/>
        </authorList>
    </citation>
    <scope>NUCLEOTIDE SEQUENCE</scope>
    <source>
        <strain evidence="2">9144</strain>
    </source>
</reference>
<evidence type="ECO:0000256" key="1">
    <source>
        <dbReference type="SAM" id="MobiDB-lite"/>
    </source>
</evidence>
<evidence type="ECO:0000313" key="2">
    <source>
        <dbReference type="EMBL" id="KAJ7198762.1"/>
    </source>
</evidence>
<sequence>MLGPTSDCSKQMERAPPCAMLARAARNAGARRPKMLAGAFLSRAFRKLARAARKRWRAPPGNAGARRRRPKMLARASRKAARAAQHAQNWRAPPGNGGARRPEMLARAAAARKCWRAPPEKRRALHSTPVNHCAKPRLQKIGARRPETVARAARKCWRAPPPPENVGARLPKSGARCTAQNWRAPPGNAGARRPKDDGARLPKTGARCTPVNHRAKPRLQKIGARRPKMLARAAGKFWSALLKNWRANDCPKSHGAQTENRRVLPDVRGPAKTVRAAD</sequence>